<keyword evidence="3" id="KW-1185">Reference proteome</keyword>
<accession>A0A9P0LR42</accession>
<reference evidence="2" key="1">
    <citation type="submission" date="2022-03" db="EMBL/GenBank/DDBJ databases">
        <authorList>
            <person name="Sayadi A."/>
        </authorList>
    </citation>
    <scope>NUCLEOTIDE SEQUENCE</scope>
</reference>
<feature type="chain" id="PRO_5040365157" evidence="1">
    <location>
        <begin position="22"/>
        <end position="167"/>
    </location>
</feature>
<evidence type="ECO:0000313" key="3">
    <source>
        <dbReference type="Proteomes" id="UP001152888"/>
    </source>
</evidence>
<evidence type="ECO:0000256" key="1">
    <source>
        <dbReference type="SAM" id="SignalP"/>
    </source>
</evidence>
<sequence length="167" mass="19452">MRLYVLTLIMILQTRMQNIFAEQDFHKESVPACGRAFLYTNQFPKYYETKLKSRYEASKGKSDKEVGKILVFAMYTDSKQLGPTKYYFRGCVSRKLDQKDEANLEIYAKCRHKLTLEMEEVTSKTLANSLSNTTAGLQKALADLKKRYKNITRVKRFEACLKQYIGQ</sequence>
<protein>
    <submittedName>
        <fullName evidence="2">Uncharacterized protein</fullName>
    </submittedName>
</protein>
<dbReference type="AlphaFoldDB" id="A0A9P0LR42"/>
<proteinExistence type="predicted"/>
<evidence type="ECO:0000313" key="2">
    <source>
        <dbReference type="EMBL" id="CAH1999385.1"/>
    </source>
</evidence>
<name>A0A9P0LR42_ACAOB</name>
<gene>
    <name evidence="2" type="ORF">ACAOBT_LOCUS24933</name>
</gene>
<dbReference type="EMBL" id="CAKOFQ010007362">
    <property type="protein sequence ID" value="CAH1999385.1"/>
    <property type="molecule type" value="Genomic_DNA"/>
</dbReference>
<dbReference type="Proteomes" id="UP001152888">
    <property type="component" value="Unassembled WGS sequence"/>
</dbReference>
<comment type="caution">
    <text evidence="2">The sequence shown here is derived from an EMBL/GenBank/DDBJ whole genome shotgun (WGS) entry which is preliminary data.</text>
</comment>
<organism evidence="2 3">
    <name type="scientific">Acanthoscelides obtectus</name>
    <name type="common">Bean weevil</name>
    <name type="synonym">Bruchus obtectus</name>
    <dbReference type="NCBI Taxonomy" id="200917"/>
    <lineage>
        <taxon>Eukaryota</taxon>
        <taxon>Metazoa</taxon>
        <taxon>Ecdysozoa</taxon>
        <taxon>Arthropoda</taxon>
        <taxon>Hexapoda</taxon>
        <taxon>Insecta</taxon>
        <taxon>Pterygota</taxon>
        <taxon>Neoptera</taxon>
        <taxon>Endopterygota</taxon>
        <taxon>Coleoptera</taxon>
        <taxon>Polyphaga</taxon>
        <taxon>Cucujiformia</taxon>
        <taxon>Chrysomeloidea</taxon>
        <taxon>Chrysomelidae</taxon>
        <taxon>Bruchinae</taxon>
        <taxon>Bruchini</taxon>
        <taxon>Acanthoscelides</taxon>
    </lineage>
</organism>
<dbReference type="OrthoDB" id="6772106at2759"/>
<feature type="signal peptide" evidence="1">
    <location>
        <begin position="1"/>
        <end position="21"/>
    </location>
</feature>
<keyword evidence="1" id="KW-0732">Signal</keyword>